<proteinExistence type="predicted"/>
<feature type="signal peptide" evidence="2">
    <location>
        <begin position="1"/>
        <end position="21"/>
    </location>
</feature>
<keyword evidence="2" id="KW-0732">Signal</keyword>
<dbReference type="Proteomes" id="UP000001070">
    <property type="component" value="Unassembled WGS sequence"/>
</dbReference>
<evidence type="ECO:0000313" key="4">
    <source>
        <dbReference type="Proteomes" id="UP000001070"/>
    </source>
</evidence>
<evidence type="ECO:0000256" key="1">
    <source>
        <dbReference type="SAM" id="MobiDB-lite"/>
    </source>
</evidence>
<accession>B4J2Y3</accession>
<sequence length="124" mass="14502">MRKLLLNIFCCFGCLLVLTNTSEIDKDDDLEYVDKRENNNDNDEETFRNADEDGDDDDEVDDAISDDDNIVDPLIKNFLKYPVIAKDDDNDNEDDYILRDNFEETTYRLKANPCFARINVSFRI</sequence>
<feature type="chain" id="PRO_5002807961" evidence="2">
    <location>
        <begin position="22"/>
        <end position="124"/>
    </location>
</feature>
<protein>
    <submittedName>
        <fullName evidence="3">GH16674</fullName>
    </submittedName>
</protein>
<feature type="compositionally biased region" description="Acidic residues" evidence="1">
    <location>
        <begin position="52"/>
        <end position="66"/>
    </location>
</feature>
<evidence type="ECO:0000256" key="2">
    <source>
        <dbReference type="SAM" id="SignalP"/>
    </source>
</evidence>
<evidence type="ECO:0000313" key="3">
    <source>
        <dbReference type="EMBL" id="EDV97153.1"/>
    </source>
</evidence>
<organism evidence="4">
    <name type="scientific">Drosophila grimshawi</name>
    <name type="common">Hawaiian fruit fly</name>
    <name type="synonym">Idiomyia grimshawi</name>
    <dbReference type="NCBI Taxonomy" id="7222"/>
    <lineage>
        <taxon>Eukaryota</taxon>
        <taxon>Metazoa</taxon>
        <taxon>Ecdysozoa</taxon>
        <taxon>Arthropoda</taxon>
        <taxon>Hexapoda</taxon>
        <taxon>Insecta</taxon>
        <taxon>Pterygota</taxon>
        <taxon>Neoptera</taxon>
        <taxon>Endopterygota</taxon>
        <taxon>Diptera</taxon>
        <taxon>Brachycera</taxon>
        <taxon>Muscomorpha</taxon>
        <taxon>Ephydroidea</taxon>
        <taxon>Drosophilidae</taxon>
        <taxon>Drosophila</taxon>
        <taxon>Hawaiian Drosophila</taxon>
    </lineage>
</organism>
<feature type="compositionally biased region" description="Basic and acidic residues" evidence="1">
    <location>
        <begin position="34"/>
        <end position="51"/>
    </location>
</feature>
<name>B4J2Y3_DROGR</name>
<dbReference type="EMBL" id="CH916366">
    <property type="protein sequence ID" value="EDV97153.1"/>
    <property type="molecule type" value="Genomic_DNA"/>
</dbReference>
<dbReference type="AlphaFoldDB" id="B4J2Y3"/>
<reference evidence="3 4" key="1">
    <citation type="journal article" date="2007" name="Nature">
        <title>Evolution of genes and genomes on the Drosophila phylogeny.</title>
        <authorList>
            <consortium name="Drosophila 12 Genomes Consortium"/>
            <person name="Clark A.G."/>
            <person name="Eisen M.B."/>
            <person name="Smith D.R."/>
            <person name="Bergman C.M."/>
            <person name="Oliver B."/>
            <person name="Markow T.A."/>
            <person name="Kaufman T.C."/>
            <person name="Kellis M."/>
            <person name="Gelbart W."/>
            <person name="Iyer V.N."/>
            <person name="Pollard D.A."/>
            <person name="Sackton T.B."/>
            <person name="Larracuente A.M."/>
            <person name="Singh N.D."/>
            <person name="Abad J.P."/>
            <person name="Abt D.N."/>
            <person name="Adryan B."/>
            <person name="Aguade M."/>
            <person name="Akashi H."/>
            <person name="Anderson W.W."/>
            <person name="Aquadro C.F."/>
            <person name="Ardell D.H."/>
            <person name="Arguello R."/>
            <person name="Artieri C.G."/>
            <person name="Barbash D.A."/>
            <person name="Barker D."/>
            <person name="Barsanti P."/>
            <person name="Batterham P."/>
            <person name="Batzoglou S."/>
            <person name="Begun D."/>
            <person name="Bhutkar A."/>
            <person name="Blanco E."/>
            <person name="Bosak S.A."/>
            <person name="Bradley R.K."/>
            <person name="Brand A.D."/>
            <person name="Brent M.R."/>
            <person name="Brooks A.N."/>
            <person name="Brown R.H."/>
            <person name="Butlin R.K."/>
            <person name="Caggese C."/>
            <person name="Calvi B.R."/>
            <person name="Bernardo de Carvalho A."/>
            <person name="Caspi A."/>
            <person name="Castrezana S."/>
            <person name="Celniker S.E."/>
            <person name="Chang J.L."/>
            <person name="Chapple C."/>
            <person name="Chatterji S."/>
            <person name="Chinwalla A."/>
            <person name="Civetta A."/>
            <person name="Clifton S.W."/>
            <person name="Comeron J.M."/>
            <person name="Costello J.C."/>
            <person name="Coyne J.A."/>
            <person name="Daub J."/>
            <person name="David R.G."/>
            <person name="Delcher A.L."/>
            <person name="Delehaunty K."/>
            <person name="Do C.B."/>
            <person name="Ebling H."/>
            <person name="Edwards K."/>
            <person name="Eickbush T."/>
            <person name="Evans J.D."/>
            <person name="Filipski A."/>
            <person name="Findeiss S."/>
            <person name="Freyhult E."/>
            <person name="Fulton L."/>
            <person name="Fulton R."/>
            <person name="Garcia A.C."/>
            <person name="Gardiner A."/>
            <person name="Garfield D.A."/>
            <person name="Garvin B.E."/>
            <person name="Gibson G."/>
            <person name="Gilbert D."/>
            <person name="Gnerre S."/>
            <person name="Godfrey J."/>
            <person name="Good R."/>
            <person name="Gotea V."/>
            <person name="Gravely B."/>
            <person name="Greenberg A.J."/>
            <person name="Griffiths-Jones S."/>
            <person name="Gross S."/>
            <person name="Guigo R."/>
            <person name="Gustafson E.A."/>
            <person name="Haerty W."/>
            <person name="Hahn M.W."/>
            <person name="Halligan D.L."/>
            <person name="Halpern A.L."/>
            <person name="Halter G.M."/>
            <person name="Han M.V."/>
            <person name="Heger A."/>
            <person name="Hillier L."/>
            <person name="Hinrichs A.S."/>
            <person name="Holmes I."/>
            <person name="Hoskins R.A."/>
            <person name="Hubisz M.J."/>
            <person name="Hultmark D."/>
            <person name="Huntley M.A."/>
            <person name="Jaffe D.B."/>
            <person name="Jagadeeshan S."/>
            <person name="Jeck W.R."/>
            <person name="Johnson J."/>
            <person name="Jones C.D."/>
            <person name="Jordan W.C."/>
            <person name="Karpen G.H."/>
            <person name="Kataoka E."/>
            <person name="Keightley P.D."/>
            <person name="Kheradpour P."/>
            <person name="Kirkness E.F."/>
            <person name="Koerich L.B."/>
            <person name="Kristiansen K."/>
            <person name="Kudrna D."/>
            <person name="Kulathinal R.J."/>
            <person name="Kumar S."/>
            <person name="Kwok R."/>
            <person name="Lander E."/>
            <person name="Langley C.H."/>
            <person name="Lapoint R."/>
            <person name="Lazzaro B.P."/>
            <person name="Lee S.J."/>
            <person name="Levesque L."/>
            <person name="Li R."/>
            <person name="Lin C.F."/>
            <person name="Lin M.F."/>
            <person name="Lindblad-Toh K."/>
            <person name="Llopart A."/>
            <person name="Long M."/>
            <person name="Low L."/>
            <person name="Lozovsky E."/>
            <person name="Lu J."/>
            <person name="Luo M."/>
            <person name="Machado C.A."/>
            <person name="Makalowski W."/>
            <person name="Marzo M."/>
            <person name="Matsuda M."/>
            <person name="Matzkin L."/>
            <person name="McAllister B."/>
            <person name="McBride C.S."/>
            <person name="McKernan B."/>
            <person name="McKernan K."/>
            <person name="Mendez-Lago M."/>
            <person name="Minx P."/>
            <person name="Mollenhauer M.U."/>
            <person name="Montooth K."/>
            <person name="Mount S.M."/>
            <person name="Mu X."/>
            <person name="Myers E."/>
            <person name="Negre B."/>
            <person name="Newfeld S."/>
            <person name="Nielsen R."/>
            <person name="Noor M.A."/>
            <person name="O'Grady P."/>
            <person name="Pachter L."/>
            <person name="Papaceit M."/>
            <person name="Parisi M.J."/>
            <person name="Parisi M."/>
            <person name="Parts L."/>
            <person name="Pedersen J.S."/>
            <person name="Pesole G."/>
            <person name="Phillippy A.M."/>
            <person name="Ponting C.P."/>
            <person name="Pop M."/>
            <person name="Porcelli D."/>
            <person name="Powell J.R."/>
            <person name="Prohaska S."/>
            <person name="Pruitt K."/>
            <person name="Puig M."/>
            <person name="Quesneville H."/>
            <person name="Ram K.R."/>
            <person name="Rand D."/>
            <person name="Rasmussen M.D."/>
            <person name="Reed L.K."/>
            <person name="Reenan R."/>
            <person name="Reily A."/>
            <person name="Remington K.A."/>
            <person name="Rieger T.T."/>
            <person name="Ritchie M.G."/>
            <person name="Robin C."/>
            <person name="Rogers Y.H."/>
            <person name="Rohde C."/>
            <person name="Rozas J."/>
            <person name="Rubenfield M.J."/>
            <person name="Ruiz A."/>
            <person name="Russo S."/>
            <person name="Salzberg S.L."/>
            <person name="Sanchez-Gracia A."/>
            <person name="Saranga D.J."/>
            <person name="Sato H."/>
            <person name="Schaeffer S.W."/>
            <person name="Schatz M.C."/>
            <person name="Schlenke T."/>
            <person name="Schwartz R."/>
            <person name="Segarra C."/>
            <person name="Singh R.S."/>
            <person name="Sirot L."/>
            <person name="Sirota M."/>
            <person name="Sisneros N.B."/>
            <person name="Smith C.D."/>
            <person name="Smith T.F."/>
            <person name="Spieth J."/>
            <person name="Stage D.E."/>
            <person name="Stark A."/>
            <person name="Stephan W."/>
            <person name="Strausberg R.L."/>
            <person name="Strempel S."/>
            <person name="Sturgill D."/>
            <person name="Sutton G."/>
            <person name="Sutton G.G."/>
            <person name="Tao W."/>
            <person name="Teichmann S."/>
            <person name="Tobari Y.N."/>
            <person name="Tomimura Y."/>
            <person name="Tsolas J.M."/>
            <person name="Valente V.L."/>
            <person name="Venter E."/>
            <person name="Venter J.C."/>
            <person name="Vicario S."/>
            <person name="Vieira F.G."/>
            <person name="Vilella A.J."/>
            <person name="Villasante A."/>
            <person name="Walenz B."/>
            <person name="Wang J."/>
            <person name="Wasserman M."/>
            <person name="Watts T."/>
            <person name="Wilson D."/>
            <person name="Wilson R.K."/>
            <person name="Wing R.A."/>
            <person name="Wolfner M.F."/>
            <person name="Wong A."/>
            <person name="Wong G.K."/>
            <person name="Wu C.I."/>
            <person name="Wu G."/>
            <person name="Yamamoto D."/>
            <person name="Yang H.P."/>
            <person name="Yang S.P."/>
            <person name="Yorke J.A."/>
            <person name="Yoshida K."/>
            <person name="Zdobnov E."/>
            <person name="Zhang P."/>
            <person name="Zhang Y."/>
            <person name="Zimin A.V."/>
            <person name="Baldwin J."/>
            <person name="Abdouelleil A."/>
            <person name="Abdulkadir J."/>
            <person name="Abebe A."/>
            <person name="Abera B."/>
            <person name="Abreu J."/>
            <person name="Acer S.C."/>
            <person name="Aftuck L."/>
            <person name="Alexander A."/>
            <person name="An P."/>
            <person name="Anderson E."/>
            <person name="Anderson S."/>
            <person name="Arachi H."/>
            <person name="Azer M."/>
            <person name="Bachantsang P."/>
            <person name="Barry A."/>
            <person name="Bayul T."/>
            <person name="Berlin A."/>
            <person name="Bessette D."/>
            <person name="Bloom T."/>
            <person name="Blye J."/>
            <person name="Boguslavskiy L."/>
            <person name="Bonnet C."/>
            <person name="Boukhgalter B."/>
            <person name="Bourzgui I."/>
            <person name="Brown A."/>
            <person name="Cahill P."/>
            <person name="Channer S."/>
            <person name="Cheshatsang Y."/>
            <person name="Chuda L."/>
            <person name="Citroen M."/>
            <person name="Collymore A."/>
            <person name="Cooke P."/>
            <person name="Costello M."/>
            <person name="D'Aco K."/>
            <person name="Daza R."/>
            <person name="De Haan G."/>
            <person name="DeGray S."/>
            <person name="DeMaso C."/>
            <person name="Dhargay N."/>
            <person name="Dooley K."/>
            <person name="Dooley E."/>
            <person name="Doricent M."/>
            <person name="Dorje P."/>
            <person name="Dorjee K."/>
            <person name="Dupes A."/>
            <person name="Elong R."/>
            <person name="Falk J."/>
            <person name="Farina A."/>
            <person name="Faro S."/>
            <person name="Ferguson D."/>
            <person name="Fisher S."/>
            <person name="Foley C.D."/>
            <person name="Franke A."/>
            <person name="Friedrich D."/>
            <person name="Gadbois L."/>
            <person name="Gearin G."/>
            <person name="Gearin C.R."/>
            <person name="Giannoukos G."/>
            <person name="Goode T."/>
            <person name="Graham J."/>
            <person name="Grandbois E."/>
            <person name="Grewal S."/>
            <person name="Gyaltsen K."/>
            <person name="Hafez N."/>
            <person name="Hagos B."/>
            <person name="Hall J."/>
            <person name="Henson C."/>
            <person name="Hollinger A."/>
            <person name="Honan T."/>
            <person name="Huard M.D."/>
            <person name="Hughes L."/>
            <person name="Hurhula B."/>
            <person name="Husby M.E."/>
            <person name="Kamat A."/>
            <person name="Kanga B."/>
            <person name="Kashin S."/>
            <person name="Khazanovich D."/>
            <person name="Kisner P."/>
            <person name="Lance K."/>
            <person name="Lara M."/>
            <person name="Lee W."/>
            <person name="Lennon N."/>
            <person name="Letendre F."/>
            <person name="LeVine R."/>
            <person name="Lipovsky A."/>
            <person name="Liu X."/>
            <person name="Liu J."/>
            <person name="Liu S."/>
            <person name="Lokyitsang T."/>
            <person name="Lokyitsang Y."/>
            <person name="Lubonja R."/>
            <person name="Lui A."/>
            <person name="MacDonald P."/>
            <person name="Magnisalis V."/>
            <person name="Maru K."/>
            <person name="Matthews C."/>
            <person name="McCusker W."/>
            <person name="McDonough S."/>
            <person name="Mehta T."/>
            <person name="Meldrim J."/>
            <person name="Meneus L."/>
            <person name="Mihai O."/>
            <person name="Mihalev A."/>
            <person name="Mihova T."/>
            <person name="Mittelman R."/>
            <person name="Mlenga V."/>
            <person name="Montmayeur A."/>
            <person name="Mulrain L."/>
            <person name="Navidi A."/>
            <person name="Naylor J."/>
            <person name="Negash T."/>
            <person name="Nguyen T."/>
            <person name="Nguyen N."/>
            <person name="Nicol R."/>
            <person name="Norbu C."/>
            <person name="Norbu N."/>
            <person name="Novod N."/>
            <person name="O'Neill B."/>
            <person name="Osman S."/>
            <person name="Markiewicz E."/>
            <person name="Oyono O.L."/>
            <person name="Patti C."/>
            <person name="Phunkhang P."/>
            <person name="Pierre F."/>
            <person name="Priest M."/>
            <person name="Raghuraman S."/>
            <person name="Rege F."/>
            <person name="Reyes R."/>
            <person name="Rise C."/>
            <person name="Rogov P."/>
            <person name="Ross K."/>
            <person name="Ryan E."/>
            <person name="Settipalli S."/>
            <person name="Shea T."/>
            <person name="Sherpa N."/>
            <person name="Shi L."/>
            <person name="Shih D."/>
            <person name="Sparrow T."/>
            <person name="Spaulding J."/>
            <person name="Stalker J."/>
            <person name="Stange-Thomann N."/>
            <person name="Stavropoulos S."/>
            <person name="Stone C."/>
            <person name="Strader C."/>
            <person name="Tesfaye S."/>
            <person name="Thomson T."/>
            <person name="Thoulutsang Y."/>
            <person name="Thoulutsang D."/>
            <person name="Topham K."/>
            <person name="Topping I."/>
            <person name="Tsamla T."/>
            <person name="Vassiliev H."/>
            <person name="Vo A."/>
            <person name="Wangchuk T."/>
            <person name="Wangdi T."/>
            <person name="Weiand M."/>
            <person name="Wilkinson J."/>
            <person name="Wilson A."/>
            <person name="Yadav S."/>
            <person name="Young G."/>
            <person name="Yu Q."/>
            <person name="Zembek L."/>
            <person name="Zhong D."/>
            <person name="Zimmer A."/>
            <person name="Zwirko Z."/>
            <person name="Jaffe D.B."/>
            <person name="Alvarez P."/>
            <person name="Brockman W."/>
            <person name="Butler J."/>
            <person name="Chin C."/>
            <person name="Gnerre S."/>
            <person name="Grabherr M."/>
            <person name="Kleber M."/>
            <person name="Mauceli E."/>
            <person name="MacCallum I."/>
        </authorList>
    </citation>
    <scope>NUCLEOTIDE SEQUENCE [LARGE SCALE GENOMIC DNA]</scope>
    <source>
        <strain evidence="4">Tucson 15287-2541.00</strain>
    </source>
</reference>
<dbReference type="HOGENOM" id="CLU_2006237_0_0_1"/>
<dbReference type="InParanoid" id="B4J2Y3"/>
<gene>
    <name evidence="3" type="primary">Dgri\GH16674</name>
    <name evidence="3" type="ORF">Dgri_GH16674</name>
</gene>
<keyword evidence="4" id="KW-1185">Reference proteome</keyword>
<feature type="region of interest" description="Disordered" evidence="1">
    <location>
        <begin position="34"/>
        <end position="66"/>
    </location>
</feature>